<dbReference type="EMBL" id="MCFL01000034">
    <property type="protein sequence ID" value="ORZ33635.1"/>
    <property type="molecule type" value="Genomic_DNA"/>
</dbReference>
<keyword evidence="3" id="KW-1185">Reference proteome</keyword>
<dbReference type="PANTHER" id="PTHR13169:SF0">
    <property type="entry name" value="UBIQUITIN-LIKE PROTEIN 3"/>
    <property type="match status" value="1"/>
</dbReference>
<name>A0A1Y2HGG9_9FUNG</name>
<comment type="caution">
    <text evidence="2">The sequence shown here is derived from an EMBL/GenBank/DDBJ whole genome shotgun (WGS) entry which is preliminary data.</text>
</comment>
<dbReference type="Proteomes" id="UP000193411">
    <property type="component" value="Unassembled WGS sequence"/>
</dbReference>
<evidence type="ECO:0000313" key="2">
    <source>
        <dbReference type="EMBL" id="ORZ33635.1"/>
    </source>
</evidence>
<dbReference type="SUPFAM" id="SSF54236">
    <property type="entry name" value="Ubiquitin-like"/>
    <property type="match status" value="1"/>
</dbReference>
<dbReference type="STRING" id="765915.A0A1Y2HGG9"/>
<dbReference type="OrthoDB" id="1043111at2759"/>
<feature type="domain" description="UBL3-like ubiquitin" evidence="1">
    <location>
        <begin position="32"/>
        <end position="128"/>
    </location>
</feature>
<evidence type="ECO:0000313" key="3">
    <source>
        <dbReference type="Proteomes" id="UP000193411"/>
    </source>
</evidence>
<dbReference type="Pfam" id="PF13881">
    <property type="entry name" value="Rad60-SLD_2"/>
    <property type="match status" value="1"/>
</dbReference>
<protein>
    <recommendedName>
        <fullName evidence="1">UBL3-like ubiquitin domain-containing protein</fullName>
    </recommendedName>
</protein>
<gene>
    <name evidence="2" type="ORF">BCR44DRAFT_55466</name>
</gene>
<dbReference type="InterPro" id="IPR029071">
    <property type="entry name" value="Ubiquitin-like_domsf"/>
</dbReference>
<dbReference type="AlphaFoldDB" id="A0A1Y2HGG9"/>
<accession>A0A1Y2HGG9</accession>
<dbReference type="Gene3D" id="3.10.20.90">
    <property type="entry name" value="Phosphatidylinositol 3-kinase Catalytic Subunit, Chain A, domain 1"/>
    <property type="match status" value="1"/>
</dbReference>
<sequence length="131" mass="14129">MSQEAAAPHSGPAPQPGKVGITLLFVNSQRKEGLFFEPTDTVESVAKHTIANWPTDVTVEKPEIPAQVRLLHRGRFLEGPGALAADHKLPVGEVTIVHIVIKAREVVEERSPDAPKPKADEPSSSKCCIIL</sequence>
<evidence type="ECO:0000259" key="1">
    <source>
        <dbReference type="Pfam" id="PF13881"/>
    </source>
</evidence>
<dbReference type="InterPro" id="IPR040015">
    <property type="entry name" value="UBL3-like"/>
</dbReference>
<dbReference type="PANTHER" id="PTHR13169">
    <property type="entry name" value="UBIQUITIN-LIKE PROTEIN 3 HCG-1 PROTEIN"/>
    <property type="match status" value="1"/>
</dbReference>
<dbReference type="InterPro" id="IPR039540">
    <property type="entry name" value="UBL3-like_ubiquitin_dom"/>
</dbReference>
<proteinExistence type="predicted"/>
<reference evidence="2 3" key="1">
    <citation type="submission" date="2016-07" db="EMBL/GenBank/DDBJ databases">
        <title>Pervasive Adenine N6-methylation of Active Genes in Fungi.</title>
        <authorList>
            <consortium name="DOE Joint Genome Institute"/>
            <person name="Mondo S.J."/>
            <person name="Dannebaum R.O."/>
            <person name="Kuo R.C."/>
            <person name="Labutti K."/>
            <person name="Haridas S."/>
            <person name="Kuo A."/>
            <person name="Salamov A."/>
            <person name="Ahrendt S.R."/>
            <person name="Lipzen A."/>
            <person name="Sullivan W."/>
            <person name="Andreopoulos W.B."/>
            <person name="Clum A."/>
            <person name="Lindquist E."/>
            <person name="Daum C."/>
            <person name="Ramamoorthy G.K."/>
            <person name="Gryganskyi A."/>
            <person name="Culley D."/>
            <person name="Magnuson J.K."/>
            <person name="James T.Y."/>
            <person name="O'Malley M.A."/>
            <person name="Stajich J.E."/>
            <person name="Spatafora J.W."/>
            <person name="Visel A."/>
            <person name="Grigoriev I.V."/>
        </authorList>
    </citation>
    <scope>NUCLEOTIDE SEQUENCE [LARGE SCALE GENOMIC DNA]</scope>
    <source>
        <strain evidence="2 3">PL171</strain>
    </source>
</reference>
<organism evidence="2 3">
    <name type="scientific">Catenaria anguillulae PL171</name>
    <dbReference type="NCBI Taxonomy" id="765915"/>
    <lineage>
        <taxon>Eukaryota</taxon>
        <taxon>Fungi</taxon>
        <taxon>Fungi incertae sedis</taxon>
        <taxon>Blastocladiomycota</taxon>
        <taxon>Blastocladiomycetes</taxon>
        <taxon>Blastocladiales</taxon>
        <taxon>Catenariaceae</taxon>
        <taxon>Catenaria</taxon>
    </lineage>
</organism>